<protein>
    <submittedName>
        <fullName evidence="2">Transcriptional regulator</fullName>
    </submittedName>
</protein>
<feature type="compositionally biased region" description="Polar residues" evidence="1">
    <location>
        <begin position="1"/>
        <end position="27"/>
    </location>
</feature>
<dbReference type="RefSeq" id="WP_105062453.1">
    <property type="nucleotide sequence ID" value="NZ_MSCJ01000003.1"/>
</dbReference>
<evidence type="ECO:0000313" key="2">
    <source>
        <dbReference type="EMBL" id="PQJ62664.1"/>
    </source>
</evidence>
<dbReference type="Proteomes" id="UP000238730">
    <property type="component" value="Unassembled WGS sequence"/>
</dbReference>
<gene>
    <name evidence="2" type="ORF">BTO08_20780</name>
</gene>
<reference evidence="2 3" key="1">
    <citation type="submission" date="2016-12" db="EMBL/GenBank/DDBJ databases">
        <title>Diversity of luminous bacteria.</title>
        <authorList>
            <person name="Yoshizawa S."/>
            <person name="Kogure K."/>
        </authorList>
    </citation>
    <scope>NUCLEOTIDE SEQUENCE [LARGE SCALE GENOMIC DNA]</scope>
    <source>
        <strain evidence="2 3">LC1-200</strain>
    </source>
</reference>
<proteinExistence type="predicted"/>
<dbReference type="EMBL" id="MSCJ01000003">
    <property type="protein sequence ID" value="PQJ62664.1"/>
    <property type="molecule type" value="Genomic_DNA"/>
</dbReference>
<accession>A0A2S7VKH3</accession>
<evidence type="ECO:0000256" key="1">
    <source>
        <dbReference type="SAM" id="MobiDB-lite"/>
    </source>
</evidence>
<dbReference type="OrthoDB" id="9181631at2"/>
<dbReference type="AlphaFoldDB" id="A0A2S7VKH3"/>
<feature type="region of interest" description="Disordered" evidence="1">
    <location>
        <begin position="1"/>
        <end position="30"/>
    </location>
</feature>
<name>A0A2S7VKH3_PHOAN</name>
<comment type="caution">
    <text evidence="2">The sequence shown here is derived from an EMBL/GenBank/DDBJ whole genome shotgun (WGS) entry which is preliminary data.</text>
</comment>
<evidence type="ECO:0000313" key="3">
    <source>
        <dbReference type="Proteomes" id="UP000238730"/>
    </source>
</evidence>
<organism evidence="2 3">
    <name type="scientific">Photobacterium angustum</name>
    <dbReference type="NCBI Taxonomy" id="661"/>
    <lineage>
        <taxon>Bacteria</taxon>
        <taxon>Pseudomonadati</taxon>
        <taxon>Pseudomonadota</taxon>
        <taxon>Gammaproteobacteria</taxon>
        <taxon>Vibrionales</taxon>
        <taxon>Vibrionaceae</taxon>
        <taxon>Photobacterium</taxon>
    </lineage>
</organism>
<sequence>MNQRIENDTFSGGETTHLNATVGNNGSFAPEGEARSNTDYALGFSSAALELIRSAKESSEFRTHLDFLVYPICFNMRHAVELRLKKWWKDLGMLASKREVKLKQHRDAKVAKDRSLRGKLDPFPTIDEASTHDLSKLWNLVTEYASVIDSRFSKLIPLLDPYIQDIADIDPTGQTFRYPASNDSQVHLAETPLINIRILELRFTMLFKLFDFQDQITQEMKYEYSWVDTPNQLSYHDLQSISLVLAEYEDKEGEPIAAQAKEVVRDKYGLSGGIYSKTISAIKCNHYLNHSLNMINEPKHLSAEAIGVIFEVYFDYKPVDEYRTDYKRAETKTEIRVYKPDFDKMKHEIQKRAELREKLFGYLTREQIAESTALLECYSESKYMEIYDRLVEEHITYVNKMDEEELKAYISKHFFGSMILEKLSLMLLQMNCIDVIQPHIEEYRLTDISWYKSFQGRAFNRCYDEFHHFECSIEQFQTEVISVLSQVKSERLGD</sequence>